<reference evidence="3" key="1">
    <citation type="submission" date="2020-01" db="EMBL/GenBank/DDBJ databases">
        <title>Sphingomonas sp. strain CSW-10.</title>
        <authorList>
            <person name="Chen W.-M."/>
        </authorList>
    </citation>
    <scope>NUCLEOTIDE SEQUENCE [LARGE SCALE GENOMIC DNA]</scope>
    <source>
        <strain evidence="3">CCP-1</strain>
    </source>
</reference>
<dbReference type="Pfam" id="PF19649">
    <property type="entry name" value="DUF6152"/>
    <property type="match status" value="1"/>
</dbReference>
<dbReference type="EMBL" id="JAAATW010000001">
    <property type="protein sequence ID" value="NBE07217.1"/>
    <property type="molecule type" value="Genomic_DNA"/>
</dbReference>
<sequence length="131" mass="14161">MKKPASFRVLLLTSALAASSVTLAMPAMAHHGWSWAESEEVVMEATITAISLNPPHPELTVTDAEGREWVIELGNPGRTSRAGFVEGTAQPGDAVTILGNRSLNPEERVMKAVRITLAGTNYDFYPERIDA</sequence>
<evidence type="ECO:0000313" key="2">
    <source>
        <dbReference type="EMBL" id="NBE07217.1"/>
    </source>
</evidence>
<dbReference type="RefSeq" id="WP_161766145.1">
    <property type="nucleotide sequence ID" value="NZ_JAAATW010000001.1"/>
</dbReference>
<dbReference type="Proteomes" id="UP001517376">
    <property type="component" value="Unassembled WGS sequence"/>
</dbReference>
<gene>
    <name evidence="2" type="ORF">GU920_06690</name>
</gene>
<evidence type="ECO:0000256" key="1">
    <source>
        <dbReference type="SAM" id="SignalP"/>
    </source>
</evidence>
<comment type="caution">
    <text evidence="2">The sequence shown here is derived from an EMBL/GenBank/DDBJ whole genome shotgun (WGS) entry which is preliminary data.</text>
</comment>
<evidence type="ECO:0000313" key="3">
    <source>
        <dbReference type="Proteomes" id="UP001517376"/>
    </source>
</evidence>
<protein>
    <submittedName>
        <fullName evidence="2">Uncharacterized protein</fullName>
    </submittedName>
</protein>
<name>A0ABW9Y3V2_9RHOB</name>
<feature type="signal peptide" evidence="1">
    <location>
        <begin position="1"/>
        <end position="29"/>
    </location>
</feature>
<keyword evidence="3" id="KW-1185">Reference proteome</keyword>
<accession>A0ABW9Y3V2</accession>
<dbReference type="InterPro" id="IPR046150">
    <property type="entry name" value="DUF6152"/>
</dbReference>
<proteinExistence type="predicted"/>
<feature type="chain" id="PRO_5045538860" evidence="1">
    <location>
        <begin position="30"/>
        <end position="131"/>
    </location>
</feature>
<organism evidence="2 3">
    <name type="scientific">Paragemmobacter ruber</name>
    <dbReference type="NCBI Taxonomy" id="1985673"/>
    <lineage>
        <taxon>Bacteria</taxon>
        <taxon>Pseudomonadati</taxon>
        <taxon>Pseudomonadota</taxon>
        <taxon>Alphaproteobacteria</taxon>
        <taxon>Rhodobacterales</taxon>
        <taxon>Paracoccaceae</taxon>
        <taxon>Paragemmobacter</taxon>
    </lineage>
</organism>
<keyword evidence="1" id="KW-0732">Signal</keyword>